<feature type="compositionally biased region" description="Low complexity" evidence="1">
    <location>
        <begin position="73"/>
        <end position="82"/>
    </location>
</feature>
<accession>A0ABW0WCZ8</accession>
<feature type="compositionally biased region" description="Basic residues" evidence="1">
    <location>
        <begin position="111"/>
        <end position="122"/>
    </location>
</feature>
<dbReference type="PROSITE" id="PS51257">
    <property type="entry name" value="PROKAR_LIPOPROTEIN"/>
    <property type="match status" value="1"/>
</dbReference>
<proteinExistence type="predicted"/>
<gene>
    <name evidence="3" type="ORF">ACFP3J_04710</name>
</gene>
<organism evidence="3 4">
    <name type="scientific">Streptomyces nogalater</name>
    <dbReference type="NCBI Taxonomy" id="38314"/>
    <lineage>
        <taxon>Bacteria</taxon>
        <taxon>Bacillati</taxon>
        <taxon>Actinomycetota</taxon>
        <taxon>Actinomycetes</taxon>
        <taxon>Kitasatosporales</taxon>
        <taxon>Streptomycetaceae</taxon>
        <taxon>Streptomyces</taxon>
    </lineage>
</organism>
<keyword evidence="4" id="KW-1185">Reference proteome</keyword>
<protein>
    <recommendedName>
        <fullName evidence="5">Lipoprotein</fullName>
    </recommendedName>
</protein>
<sequence length="154" mass="15831">MPRRLLPLVVAVLVSVAGCTTVNPAPHPGAAGSRRALPPDAPGRPSVLQVPVSEPATEEALVRTGDGRPDRPAPAARTPAPAFGGGPAPAAPGRVTPAVPAPLPRAERRAPARHPAPHRRTASRPPAAVMRDLCRQADGVAAPEIVRLCHETYG</sequence>
<feature type="signal peptide" evidence="2">
    <location>
        <begin position="1"/>
        <end position="24"/>
    </location>
</feature>
<evidence type="ECO:0008006" key="5">
    <source>
        <dbReference type="Google" id="ProtNLM"/>
    </source>
</evidence>
<keyword evidence="2" id="KW-0732">Signal</keyword>
<name>A0ABW0WCZ8_STRNO</name>
<dbReference type="Proteomes" id="UP001596065">
    <property type="component" value="Unassembled WGS sequence"/>
</dbReference>
<reference evidence="4" key="1">
    <citation type="journal article" date="2019" name="Int. J. Syst. Evol. Microbiol.">
        <title>The Global Catalogue of Microorganisms (GCM) 10K type strain sequencing project: providing services to taxonomists for standard genome sequencing and annotation.</title>
        <authorList>
            <consortium name="The Broad Institute Genomics Platform"/>
            <consortium name="The Broad Institute Genome Sequencing Center for Infectious Disease"/>
            <person name="Wu L."/>
            <person name="Ma J."/>
        </authorList>
    </citation>
    <scope>NUCLEOTIDE SEQUENCE [LARGE SCALE GENOMIC DNA]</scope>
    <source>
        <strain evidence="4">KCTC 5701</strain>
    </source>
</reference>
<evidence type="ECO:0000256" key="2">
    <source>
        <dbReference type="SAM" id="SignalP"/>
    </source>
</evidence>
<feature type="chain" id="PRO_5046360468" description="Lipoprotein" evidence="2">
    <location>
        <begin position="25"/>
        <end position="154"/>
    </location>
</feature>
<evidence type="ECO:0000313" key="4">
    <source>
        <dbReference type="Proteomes" id="UP001596065"/>
    </source>
</evidence>
<dbReference type="EMBL" id="JBHSOE010000005">
    <property type="protein sequence ID" value="MFC5654794.1"/>
    <property type="molecule type" value="Genomic_DNA"/>
</dbReference>
<feature type="region of interest" description="Disordered" evidence="1">
    <location>
        <begin position="23"/>
        <end position="129"/>
    </location>
</feature>
<evidence type="ECO:0000313" key="3">
    <source>
        <dbReference type="EMBL" id="MFC5654794.1"/>
    </source>
</evidence>
<dbReference type="RefSeq" id="WP_382466667.1">
    <property type="nucleotide sequence ID" value="NZ_JBHSOE010000005.1"/>
</dbReference>
<comment type="caution">
    <text evidence="3">The sequence shown here is derived from an EMBL/GenBank/DDBJ whole genome shotgun (WGS) entry which is preliminary data.</text>
</comment>
<evidence type="ECO:0000256" key="1">
    <source>
        <dbReference type="SAM" id="MobiDB-lite"/>
    </source>
</evidence>